<reference evidence="4" key="1">
    <citation type="journal article" date="2019" name="Int. J. Syst. Evol. Microbiol.">
        <title>The Global Catalogue of Microorganisms (GCM) 10K type strain sequencing project: providing services to taxonomists for standard genome sequencing and annotation.</title>
        <authorList>
            <consortium name="The Broad Institute Genomics Platform"/>
            <consortium name="The Broad Institute Genome Sequencing Center for Infectious Disease"/>
            <person name="Wu L."/>
            <person name="Ma J."/>
        </authorList>
    </citation>
    <scope>NUCLEOTIDE SEQUENCE [LARGE SCALE GENOMIC DNA]</scope>
    <source>
        <strain evidence="4">JCM 31921</strain>
    </source>
</reference>
<keyword evidence="4" id="KW-1185">Reference proteome</keyword>
<feature type="chain" id="PRO_5047324724" description="Secretion system C-terminal sorting domain-containing protein" evidence="1">
    <location>
        <begin position="22"/>
        <end position="239"/>
    </location>
</feature>
<feature type="domain" description="Secretion system C-terminal sorting" evidence="2">
    <location>
        <begin position="163"/>
        <end position="233"/>
    </location>
</feature>
<dbReference type="NCBIfam" id="TIGR04183">
    <property type="entry name" value="Por_Secre_tail"/>
    <property type="match status" value="1"/>
</dbReference>
<evidence type="ECO:0000313" key="3">
    <source>
        <dbReference type="EMBL" id="GAA4450317.1"/>
    </source>
</evidence>
<evidence type="ECO:0000256" key="1">
    <source>
        <dbReference type="SAM" id="SignalP"/>
    </source>
</evidence>
<sequence>MKRIFYAASVICSLFAVNANAQYTLDKDTSKGNWGAVGYMVETKIKVTPTGSGDVSLSWSVNSYSDAGGAWKIPSVCEPFGSCYSNTTPGLLSGSTSFNCTVPGGASGYYDISFDGDAAPVNSYAYLVLNVSDGSTSSKPVFIAYKTAAGVSTVMLKDADVNIFPNPASNYIDVIYNPAADVKTITLYNLIGKAVNVYKVTDKSSARCEFPADMPSGIYIVRIADSKGSIIATRKITHQ</sequence>
<evidence type="ECO:0000313" key="4">
    <source>
        <dbReference type="Proteomes" id="UP001501410"/>
    </source>
</evidence>
<keyword evidence="1" id="KW-0732">Signal</keyword>
<name>A0ABP8MIU5_9BACT</name>
<comment type="caution">
    <text evidence="3">The sequence shown here is derived from an EMBL/GenBank/DDBJ whole genome shotgun (WGS) entry which is preliminary data.</text>
</comment>
<gene>
    <name evidence="3" type="ORF">GCM10023092_05960</name>
</gene>
<proteinExistence type="predicted"/>
<evidence type="ECO:0000259" key="2">
    <source>
        <dbReference type="Pfam" id="PF18962"/>
    </source>
</evidence>
<dbReference type="Proteomes" id="UP001501410">
    <property type="component" value="Unassembled WGS sequence"/>
</dbReference>
<dbReference type="InterPro" id="IPR026444">
    <property type="entry name" value="Secre_tail"/>
</dbReference>
<protein>
    <recommendedName>
        <fullName evidence="2">Secretion system C-terminal sorting domain-containing protein</fullName>
    </recommendedName>
</protein>
<dbReference type="RefSeq" id="WP_344822557.1">
    <property type="nucleotide sequence ID" value="NZ_BAABEZ010000004.1"/>
</dbReference>
<feature type="signal peptide" evidence="1">
    <location>
        <begin position="1"/>
        <end position="21"/>
    </location>
</feature>
<dbReference type="Pfam" id="PF18962">
    <property type="entry name" value="Por_Secre_tail"/>
    <property type="match status" value="1"/>
</dbReference>
<accession>A0ABP8MIU5</accession>
<organism evidence="3 4">
    <name type="scientific">Rurimicrobium arvi</name>
    <dbReference type="NCBI Taxonomy" id="2049916"/>
    <lineage>
        <taxon>Bacteria</taxon>
        <taxon>Pseudomonadati</taxon>
        <taxon>Bacteroidota</taxon>
        <taxon>Chitinophagia</taxon>
        <taxon>Chitinophagales</taxon>
        <taxon>Chitinophagaceae</taxon>
        <taxon>Rurimicrobium</taxon>
    </lineage>
</organism>
<dbReference type="EMBL" id="BAABEZ010000004">
    <property type="protein sequence ID" value="GAA4450317.1"/>
    <property type="molecule type" value="Genomic_DNA"/>
</dbReference>